<organism evidence="1 2">
    <name type="scientific">Pseudidiomarina homiensis</name>
    <dbReference type="NCBI Taxonomy" id="364198"/>
    <lineage>
        <taxon>Bacteria</taxon>
        <taxon>Pseudomonadati</taxon>
        <taxon>Pseudomonadota</taxon>
        <taxon>Gammaproteobacteria</taxon>
        <taxon>Alteromonadales</taxon>
        <taxon>Idiomarinaceae</taxon>
        <taxon>Pseudidiomarina</taxon>
    </lineage>
</organism>
<keyword evidence="2" id="KW-1185">Reference proteome</keyword>
<dbReference type="PANTHER" id="PTHR35802">
    <property type="entry name" value="PROTEASE SYNTHASE AND SPORULATION PROTEIN PAI 2"/>
    <property type="match status" value="1"/>
</dbReference>
<dbReference type="InterPro" id="IPR012349">
    <property type="entry name" value="Split_barrel_FMN-bd"/>
</dbReference>
<dbReference type="EMBL" id="PIPX01000001">
    <property type="protein sequence ID" value="RUO55937.1"/>
    <property type="molecule type" value="Genomic_DNA"/>
</dbReference>
<protein>
    <submittedName>
        <fullName evidence="1">Transcriptional regulator</fullName>
    </submittedName>
</protein>
<dbReference type="AlphaFoldDB" id="A0A432Y4S2"/>
<name>A0A432Y4S2_9GAMM</name>
<evidence type="ECO:0000313" key="1">
    <source>
        <dbReference type="EMBL" id="RUO55937.1"/>
    </source>
</evidence>
<sequence length="205" mass="22976">MYIPTKMAMTDAQAIAEFISKFGFGALVSDNLNATHLPFILAPDEGAFGCLYGHFARANPHWEVAEGKRVMVLFNGPHSYISPTWYSSRPAVPTWNYAAVHCYGVLTLLNESENAQAMQQLVRKYEPELLEANDVMPEDYQARLRKAVVGFKIEIDDIHAKEKLGQHRKKEDQQGVYAALCSSDHADDRALAAYMKKRKLGLGNN</sequence>
<dbReference type="Pfam" id="PF04299">
    <property type="entry name" value="FMN_bind_2"/>
    <property type="match status" value="1"/>
</dbReference>
<accession>A0A432Y4S2</accession>
<dbReference type="PANTHER" id="PTHR35802:SF1">
    <property type="entry name" value="PROTEASE SYNTHASE AND SPORULATION PROTEIN PAI 2"/>
    <property type="match status" value="1"/>
</dbReference>
<dbReference type="OrthoDB" id="9794948at2"/>
<dbReference type="Gene3D" id="2.30.110.10">
    <property type="entry name" value="Electron Transport, Fmn-binding Protein, Chain A"/>
    <property type="match status" value="1"/>
</dbReference>
<proteinExistence type="predicted"/>
<comment type="caution">
    <text evidence="1">The sequence shown here is derived from an EMBL/GenBank/DDBJ whole genome shotgun (WGS) entry which is preliminary data.</text>
</comment>
<dbReference type="Proteomes" id="UP000287649">
    <property type="component" value="Unassembled WGS sequence"/>
</dbReference>
<dbReference type="SUPFAM" id="SSF50475">
    <property type="entry name" value="FMN-binding split barrel"/>
    <property type="match status" value="1"/>
</dbReference>
<reference evidence="2" key="1">
    <citation type="journal article" date="2018" name="Front. Microbiol.">
        <title>Genome-Based Analysis Reveals the Taxonomy and Diversity of the Family Idiomarinaceae.</title>
        <authorList>
            <person name="Liu Y."/>
            <person name="Lai Q."/>
            <person name="Shao Z."/>
        </authorList>
    </citation>
    <scope>NUCLEOTIDE SEQUENCE [LARGE SCALE GENOMIC DNA]</scope>
    <source>
        <strain evidence="2">PO-M2</strain>
    </source>
</reference>
<gene>
    <name evidence="1" type="ORF">CWI70_03960</name>
</gene>
<dbReference type="InterPro" id="IPR007396">
    <property type="entry name" value="TR_PAI2-type"/>
</dbReference>
<dbReference type="RefSeq" id="WP_126770755.1">
    <property type="nucleotide sequence ID" value="NZ_JANQBU010000001.1"/>
</dbReference>
<evidence type="ECO:0000313" key="2">
    <source>
        <dbReference type="Proteomes" id="UP000287649"/>
    </source>
</evidence>
<dbReference type="PIRSF" id="PIRSF010372">
    <property type="entry name" value="PaiB"/>
    <property type="match status" value="1"/>
</dbReference>